<evidence type="ECO:0000256" key="1">
    <source>
        <dbReference type="ARBA" id="ARBA00010558"/>
    </source>
</evidence>
<dbReference type="SUPFAM" id="SSF49772">
    <property type="entry name" value="Ecotin, trypsin inhibitor"/>
    <property type="match status" value="1"/>
</dbReference>
<dbReference type="EMBL" id="CP022272">
    <property type="protein sequence ID" value="ASJ96727.1"/>
    <property type="molecule type" value="Genomic_DNA"/>
</dbReference>
<dbReference type="InterPro" id="IPR036198">
    <property type="entry name" value="Ecotin_sf"/>
</dbReference>
<dbReference type="Gene3D" id="2.60.40.550">
    <property type="entry name" value="Ecotin"/>
    <property type="match status" value="1"/>
</dbReference>
<evidence type="ECO:0000313" key="4">
    <source>
        <dbReference type="Proteomes" id="UP000198233"/>
    </source>
</evidence>
<evidence type="ECO:0000313" key="3">
    <source>
        <dbReference type="EMBL" id="ASJ96727.1"/>
    </source>
</evidence>
<keyword evidence="2" id="KW-0732">Signal</keyword>
<protein>
    <submittedName>
        <fullName evidence="3">Ecotin</fullName>
    </submittedName>
</protein>
<dbReference type="GO" id="GO:0004867">
    <property type="term" value="F:serine-type endopeptidase inhibitor activity"/>
    <property type="evidence" value="ECO:0007669"/>
    <property type="project" value="InterPro"/>
</dbReference>
<reference evidence="3 4" key="1">
    <citation type="submission" date="2017-06" db="EMBL/GenBank/DDBJ databases">
        <title>Complete genome sequence of Shewanella marisflavi EP1 associated with anaerobic 2,4-dinitrotoluene reduction and salt tolerance.</title>
        <authorList>
            <person name="Huang J."/>
        </authorList>
    </citation>
    <scope>NUCLEOTIDE SEQUENCE [LARGE SCALE GENOMIC DNA]</scope>
    <source>
        <strain evidence="3 4">EP1</strain>
    </source>
</reference>
<dbReference type="KEGG" id="smav:CFF01_09105"/>
<evidence type="ECO:0000256" key="2">
    <source>
        <dbReference type="SAM" id="SignalP"/>
    </source>
</evidence>
<comment type="similarity">
    <text evidence="1">Belongs to the protease inhibitor I11 (ecotin) family.</text>
</comment>
<name>A0AAC9XNA7_9GAMM</name>
<accession>A0AAC9XNA7</accession>
<feature type="signal peptide" evidence="2">
    <location>
        <begin position="1"/>
        <end position="30"/>
    </location>
</feature>
<dbReference type="Pfam" id="PF03974">
    <property type="entry name" value="Ecotin"/>
    <property type="match status" value="1"/>
</dbReference>
<proteinExistence type="inferred from homology"/>
<sequence>MNLSLNRYPQAARTLLIGLGLAFTTISAQATSPVKPAHLASPHAVSYTAADYQVHETSKMFPAPDNGLVQHILTLPKLENETDYRIEIAIGRSEQVDCNKHSLKGEISQHTVQGWGYNYYQVDTIVQGPSTMMACFDKAKKTAFLTLPQKLNLEYDSRLPKVFYLPAGAQLRYRVWQAIGDYQYSEAK</sequence>
<dbReference type="InterPro" id="IPR005658">
    <property type="entry name" value="Prot_inh_ecotin"/>
</dbReference>
<dbReference type="Proteomes" id="UP000198233">
    <property type="component" value="Chromosome"/>
</dbReference>
<gene>
    <name evidence="3" type="ORF">CFF01_09105</name>
</gene>
<feature type="chain" id="PRO_5042216778" evidence="2">
    <location>
        <begin position="31"/>
        <end position="188"/>
    </location>
</feature>
<dbReference type="AlphaFoldDB" id="A0AAC9XNA7"/>
<organism evidence="3 4">
    <name type="scientific">Shewanella marisflavi</name>
    <dbReference type="NCBI Taxonomy" id="260364"/>
    <lineage>
        <taxon>Bacteria</taxon>
        <taxon>Pseudomonadati</taxon>
        <taxon>Pseudomonadota</taxon>
        <taxon>Gammaproteobacteria</taxon>
        <taxon>Alteromonadales</taxon>
        <taxon>Shewanellaceae</taxon>
        <taxon>Shewanella</taxon>
    </lineage>
</organism>
<dbReference type="RefSeq" id="WP_088904585.1">
    <property type="nucleotide sequence ID" value="NZ_CP022272.1"/>
</dbReference>
<dbReference type="NCBIfam" id="NF002987">
    <property type="entry name" value="PRK03719.1"/>
    <property type="match status" value="1"/>
</dbReference>
<dbReference type="PANTHER" id="PTHR35890:SF3">
    <property type="entry name" value="ECOTIN"/>
    <property type="match status" value="1"/>
</dbReference>
<dbReference type="PANTHER" id="PTHR35890">
    <property type="match status" value="1"/>
</dbReference>